<dbReference type="PANTHER" id="PTHR12149:SF8">
    <property type="entry name" value="PROTEIN-RIBULOSAMINE 3-KINASE"/>
    <property type="match status" value="1"/>
</dbReference>
<dbReference type="Gene3D" id="3.30.200.20">
    <property type="entry name" value="Phosphorylase Kinase, domain 1"/>
    <property type="match status" value="1"/>
</dbReference>
<dbReference type="PIRSF" id="PIRSF006221">
    <property type="entry name" value="Ketosamine-3-kinase"/>
    <property type="match status" value="1"/>
</dbReference>
<proteinExistence type="inferred from homology"/>
<dbReference type="OrthoDB" id="5291879at2"/>
<dbReference type="STRING" id="1664069.BGLY_4471"/>
<gene>
    <name evidence="2" type="ORF">AB447_205785</name>
</gene>
<name>A0A0T6BJU8_9BACI</name>
<dbReference type="GO" id="GO:0016301">
    <property type="term" value="F:kinase activity"/>
    <property type="evidence" value="ECO:0007669"/>
    <property type="project" value="UniProtKB-UniRule"/>
</dbReference>
<comment type="similarity">
    <text evidence="1">Belongs to the fructosamine kinase family.</text>
</comment>
<evidence type="ECO:0000256" key="1">
    <source>
        <dbReference type="PIRNR" id="PIRNR006221"/>
    </source>
</evidence>
<dbReference type="EMBL" id="LECW02000045">
    <property type="protein sequence ID" value="KRT90090.1"/>
    <property type="molecule type" value="Genomic_DNA"/>
</dbReference>
<dbReference type="InterPro" id="IPR016477">
    <property type="entry name" value="Fructo-/Ketosamine-3-kinase"/>
</dbReference>
<organism evidence="2 3">
    <name type="scientific">Bacillus glycinifermentans</name>
    <dbReference type="NCBI Taxonomy" id="1664069"/>
    <lineage>
        <taxon>Bacteria</taxon>
        <taxon>Bacillati</taxon>
        <taxon>Bacillota</taxon>
        <taxon>Bacilli</taxon>
        <taxon>Bacillales</taxon>
        <taxon>Bacillaceae</taxon>
        <taxon>Bacillus</taxon>
    </lineage>
</organism>
<keyword evidence="1" id="KW-0418">Kinase</keyword>
<dbReference type="PANTHER" id="PTHR12149">
    <property type="entry name" value="FRUCTOSAMINE 3 KINASE-RELATED PROTEIN"/>
    <property type="match status" value="1"/>
</dbReference>
<evidence type="ECO:0000313" key="3">
    <source>
        <dbReference type="Proteomes" id="UP000036168"/>
    </source>
</evidence>
<dbReference type="Gene3D" id="1.20.1270.240">
    <property type="match status" value="1"/>
</dbReference>
<sequence length="291" mass="33068">MELDVKKIIDKAVRASARDHAVQRMTEAGGGDINRSFLVDTDKTRLFVKINDGVPADFFEKEAMGLAELKKTGAVNVPDVIGYNGKSDPERFLVLSYIKDTRSPGAEERLGEQLAAMHRTEKPFYGLGHDNYIGTFQQENGEYDSWPAYYREKRLIPQIGLALKKGFLNERQAEKHVRLAETISRWLPGKPCASVLHGDLWGGNWMTGEDGSPYLIDPAVLYGDFRMDLAMTALFGGFTERFYSAYEAASKEPLNRDIWPLYQLFYVYMHLNSFGESYLPHAERIVKRYMG</sequence>
<dbReference type="Pfam" id="PF03881">
    <property type="entry name" value="Fructosamin_kin"/>
    <property type="match status" value="1"/>
</dbReference>
<evidence type="ECO:0000313" key="2">
    <source>
        <dbReference type="EMBL" id="KRT90090.1"/>
    </source>
</evidence>
<dbReference type="Gene3D" id="1.10.510.10">
    <property type="entry name" value="Transferase(Phosphotransferase) domain 1"/>
    <property type="match status" value="1"/>
</dbReference>
<dbReference type="AlphaFoldDB" id="A0A0T6BJU8"/>
<dbReference type="InterPro" id="IPR011009">
    <property type="entry name" value="Kinase-like_dom_sf"/>
</dbReference>
<dbReference type="SUPFAM" id="SSF56112">
    <property type="entry name" value="Protein kinase-like (PK-like)"/>
    <property type="match status" value="1"/>
</dbReference>
<accession>A0A0T6BJU8</accession>
<keyword evidence="1" id="KW-0808">Transferase</keyword>
<reference evidence="2 3" key="1">
    <citation type="journal article" date="2015" name="Int. J. Syst. Evol. Microbiol.">
        <title>Bacillus glycinifermentans sp. nov., isolated from fermented soybean paste.</title>
        <authorList>
            <person name="Kim S.J."/>
            <person name="Dunlap C.A."/>
            <person name="Kwon S.W."/>
            <person name="Rooney A.P."/>
        </authorList>
    </citation>
    <scope>NUCLEOTIDE SEQUENCE [LARGE SCALE GENOMIC DNA]</scope>
    <source>
        <strain evidence="2 3">GO-13</strain>
    </source>
</reference>
<dbReference type="Proteomes" id="UP000036168">
    <property type="component" value="Unassembled WGS sequence"/>
</dbReference>
<protein>
    <submittedName>
        <fullName evidence="2">Uncharacterized protein</fullName>
    </submittedName>
</protein>
<comment type="caution">
    <text evidence="2">The sequence shown here is derived from an EMBL/GenBank/DDBJ whole genome shotgun (WGS) entry which is preliminary data.</text>
</comment>